<feature type="compositionally biased region" description="Polar residues" evidence="1">
    <location>
        <begin position="76"/>
        <end position="86"/>
    </location>
</feature>
<dbReference type="EMBL" id="CP006912">
    <property type="protein sequence ID" value="AHB50003.1"/>
    <property type="molecule type" value="Genomic_DNA"/>
</dbReference>
<dbReference type="HOGENOM" id="CLU_2493700_0_0_5"/>
<protein>
    <submittedName>
        <fullName evidence="2">Uncharacterized protein</fullName>
    </submittedName>
</protein>
<evidence type="ECO:0000256" key="1">
    <source>
        <dbReference type="SAM" id="MobiDB-lite"/>
    </source>
</evidence>
<dbReference type="Proteomes" id="UP000018542">
    <property type="component" value="Chromosome"/>
</dbReference>
<keyword evidence="3" id="KW-1185">Reference proteome</keyword>
<gene>
    <name evidence="2" type="ORF">W911_05840</name>
</gene>
<dbReference type="AlphaFoldDB" id="V5SHI2"/>
<name>V5SHI2_9HYPH</name>
<dbReference type="PATRIC" id="fig|1029756.8.peg.1226"/>
<dbReference type="KEGG" id="hni:W911_05840"/>
<sequence>MMMIRKMQTGPFAERARRLTREIALACALTFAAFVFGVAAVYRNASETASIPAASSQDRAEDHAPSGAQPVDGQATAPSGTTTKDL</sequence>
<evidence type="ECO:0000313" key="2">
    <source>
        <dbReference type="EMBL" id="AHB50003.1"/>
    </source>
</evidence>
<organism evidence="2 3">
    <name type="scientific">Hyphomicrobium nitrativorans NL23</name>
    <dbReference type="NCBI Taxonomy" id="1029756"/>
    <lineage>
        <taxon>Bacteria</taxon>
        <taxon>Pseudomonadati</taxon>
        <taxon>Pseudomonadota</taxon>
        <taxon>Alphaproteobacteria</taxon>
        <taxon>Hyphomicrobiales</taxon>
        <taxon>Hyphomicrobiaceae</taxon>
        <taxon>Hyphomicrobium</taxon>
    </lineage>
</organism>
<evidence type="ECO:0000313" key="3">
    <source>
        <dbReference type="Proteomes" id="UP000018542"/>
    </source>
</evidence>
<reference evidence="2 3" key="1">
    <citation type="journal article" date="2014" name="Genome Announc.">
        <title>Complete Genome Sequence of Hyphomicrobium nitrativorans Strain NL23, a Denitrifying Bacterium Isolated from Biofilm of a Methanol-Fed Denitrification System Treating Seawater at the Montreal Biodome.</title>
        <authorList>
            <person name="Martineau C."/>
            <person name="Villeneuve C."/>
            <person name="Mauffrey F."/>
            <person name="Villemur R."/>
        </authorList>
    </citation>
    <scope>NUCLEOTIDE SEQUENCE [LARGE SCALE GENOMIC DNA]</scope>
    <source>
        <strain evidence="2">NL23</strain>
    </source>
</reference>
<proteinExistence type="predicted"/>
<accession>V5SHI2</accession>
<feature type="region of interest" description="Disordered" evidence="1">
    <location>
        <begin position="50"/>
        <end position="86"/>
    </location>
</feature>